<name>E0VNR5_PEDHC</name>
<keyword evidence="4" id="KW-1185">Reference proteome</keyword>
<reference evidence="3" key="3">
    <citation type="submission" date="2021-02" db="UniProtKB">
        <authorList>
            <consortium name="EnsemblMetazoa"/>
        </authorList>
    </citation>
    <scope>IDENTIFICATION</scope>
    <source>
        <strain evidence="3">USDA</strain>
    </source>
</reference>
<dbReference type="InterPro" id="IPR032062">
    <property type="entry name" value="DUF4803"/>
</dbReference>
<dbReference type="Proteomes" id="UP000009046">
    <property type="component" value="Unassembled WGS sequence"/>
</dbReference>
<evidence type="ECO:0000313" key="3">
    <source>
        <dbReference type="EnsemblMetazoa" id="PHUM343650-PA"/>
    </source>
</evidence>
<accession>E0VNR5</accession>
<keyword evidence="1" id="KW-0732">Signal</keyword>
<dbReference type="EnsemblMetazoa" id="PHUM343650-RA">
    <property type="protein sequence ID" value="PHUM343650-PA"/>
    <property type="gene ID" value="PHUM343650"/>
</dbReference>
<organism>
    <name type="scientific">Pediculus humanus subsp. corporis</name>
    <name type="common">Body louse</name>
    <dbReference type="NCBI Taxonomy" id="121224"/>
    <lineage>
        <taxon>Eukaryota</taxon>
        <taxon>Metazoa</taxon>
        <taxon>Ecdysozoa</taxon>
        <taxon>Arthropoda</taxon>
        <taxon>Hexapoda</taxon>
        <taxon>Insecta</taxon>
        <taxon>Pterygota</taxon>
        <taxon>Neoptera</taxon>
        <taxon>Paraneoptera</taxon>
        <taxon>Psocodea</taxon>
        <taxon>Troctomorpha</taxon>
        <taxon>Phthiraptera</taxon>
        <taxon>Anoplura</taxon>
        <taxon>Pediculidae</taxon>
        <taxon>Pediculus</taxon>
    </lineage>
</organism>
<dbReference type="RefSeq" id="XP_002427759.1">
    <property type="nucleotide sequence ID" value="XM_002427714.1"/>
</dbReference>
<reference evidence="2" key="1">
    <citation type="submission" date="2007-04" db="EMBL/GenBank/DDBJ databases">
        <title>Annotation of Pediculus humanus corporis strain USDA.</title>
        <authorList>
            <person name="Kirkness E."/>
            <person name="Hannick L."/>
            <person name="Hass B."/>
            <person name="Bruggner R."/>
            <person name="Lawson D."/>
            <person name="Bidwell S."/>
            <person name="Joardar V."/>
            <person name="Caler E."/>
            <person name="Walenz B."/>
            <person name="Inman J."/>
            <person name="Schobel S."/>
            <person name="Galinsky K."/>
            <person name="Amedeo P."/>
            <person name="Strausberg R."/>
        </authorList>
    </citation>
    <scope>NUCLEOTIDE SEQUENCE</scope>
    <source>
        <strain evidence="2">USDA</strain>
    </source>
</reference>
<feature type="chain" id="PRO_5014570165" evidence="1">
    <location>
        <begin position="20"/>
        <end position="635"/>
    </location>
</feature>
<dbReference type="FunCoup" id="E0VNR5">
    <property type="interactions" value="19"/>
</dbReference>
<dbReference type="CTD" id="8231845"/>
<proteinExistence type="predicted"/>
<reference evidence="2" key="2">
    <citation type="submission" date="2007-04" db="EMBL/GenBank/DDBJ databases">
        <title>The genome of the human body louse.</title>
        <authorList>
            <consortium name="The Human Body Louse Genome Consortium"/>
            <person name="Kirkness E."/>
            <person name="Walenz B."/>
            <person name="Hass B."/>
            <person name="Bruggner R."/>
            <person name="Strausberg R."/>
        </authorList>
    </citation>
    <scope>NUCLEOTIDE SEQUENCE</scope>
    <source>
        <strain evidence="2">USDA</strain>
    </source>
</reference>
<dbReference type="EMBL" id="DS235346">
    <property type="protein sequence ID" value="EEB15021.1"/>
    <property type="molecule type" value="Genomic_DNA"/>
</dbReference>
<evidence type="ECO:0000313" key="2">
    <source>
        <dbReference type="EMBL" id="EEB15021.1"/>
    </source>
</evidence>
<evidence type="ECO:0000256" key="1">
    <source>
        <dbReference type="SAM" id="SignalP"/>
    </source>
</evidence>
<dbReference type="AlphaFoldDB" id="E0VNR5"/>
<dbReference type="HOGENOM" id="CLU_015334_0_0_1"/>
<dbReference type="OrthoDB" id="6366357at2759"/>
<dbReference type="VEuPathDB" id="VectorBase:PHUM343650"/>
<dbReference type="EMBL" id="AAZO01004001">
    <property type="status" value="NOT_ANNOTATED_CDS"/>
    <property type="molecule type" value="Genomic_DNA"/>
</dbReference>
<dbReference type="Pfam" id="PF16061">
    <property type="entry name" value="DUF4803"/>
    <property type="match status" value="1"/>
</dbReference>
<feature type="signal peptide" evidence="1">
    <location>
        <begin position="1"/>
        <end position="19"/>
    </location>
</feature>
<gene>
    <name evidence="3" type="primary">8231845</name>
    <name evidence="2" type="ORF">Phum_PHUM343650</name>
</gene>
<sequence length="635" mass="72710">MKGSFIILSAFFVSSLALGKTNTRQPSLSVLNVLRTECLNAFNNLWKDVGGGGGGGGGQHKLSDMDLLSVFKKLHVKITEGEKSIIPSNNYLVTSDWTYATVEGEIININTYYETFVRFQRDHSTRDDFRKPPLAWSDLARTYLQKSDFGVIKSLEKLNYYSASKIESENIFYKVYKETEFNICDLKQSPHQVLYNLYNTISLAELKANIVLQFSYLLLKLYEKGNFTLEAQLALSKYEERYKQKNDVIRDVLMNADRSLYKCDPKQHVEGVTYVKLTKLLQGYIENEVNLNGGGSCSENCGYYEYTEYNGCYHNQFCSHQPPCRGKVLNCKFVDSDMTICRSSNSERRYDWIEYENGNNLGNPGVCENRNLFKVDSWWRYLFWHCSYCLCLCDDPEDSDRYFNLRDVTSDVEKNKVVTGIRLVKHNRIIHIQIQQGSLNPRGIINNGTLSWKPVDNYTIDDLNVENNVDYHTMTWAERTIDMDDVFGPSEHAVTGVRFRKLGSHLNLEIRVTPFNFTTGQVSSTDKSYWLANDNTDGNLKNPRTEIRLNNPDIPIRKGPHTLDSKHDQYLQFKNSDFNTDAGQNTIPYIDSQALTSHGFPLSGLGLIHRGRKNSGGFIAPKLVTYDFTPHIAVN</sequence>
<protein>
    <submittedName>
        <fullName evidence="2 3">Uncharacterized protein</fullName>
    </submittedName>
</protein>
<dbReference type="InParanoid" id="E0VNR5"/>
<dbReference type="GeneID" id="8231845"/>
<dbReference type="PANTHER" id="PTHR47890">
    <property type="entry name" value="LD24308P"/>
    <property type="match status" value="1"/>
</dbReference>
<dbReference type="KEGG" id="phu:Phum_PHUM343650"/>
<dbReference type="PANTHER" id="PTHR47890:SF1">
    <property type="entry name" value="LD24308P"/>
    <property type="match status" value="1"/>
</dbReference>
<dbReference type="eggNOG" id="ENOG502QPIF">
    <property type="taxonomic scope" value="Eukaryota"/>
</dbReference>
<evidence type="ECO:0000313" key="4">
    <source>
        <dbReference type="Proteomes" id="UP000009046"/>
    </source>
</evidence>
<dbReference type="OMA" id="CGYYKSA"/>